<keyword evidence="2" id="KW-1185">Reference proteome</keyword>
<gene>
    <name evidence="1" type="ORF">Ato02nite_086440</name>
</gene>
<organism evidence="1 2">
    <name type="scientific">Paractinoplanes toevensis</name>
    <dbReference type="NCBI Taxonomy" id="571911"/>
    <lineage>
        <taxon>Bacteria</taxon>
        <taxon>Bacillati</taxon>
        <taxon>Actinomycetota</taxon>
        <taxon>Actinomycetes</taxon>
        <taxon>Micromonosporales</taxon>
        <taxon>Micromonosporaceae</taxon>
        <taxon>Paractinoplanes</taxon>
    </lineage>
</organism>
<comment type="caution">
    <text evidence="1">The sequence shown here is derived from an EMBL/GenBank/DDBJ whole genome shotgun (WGS) entry which is preliminary data.</text>
</comment>
<dbReference type="EMBL" id="BOQN01000130">
    <property type="protein sequence ID" value="GIM96851.1"/>
    <property type="molecule type" value="Genomic_DNA"/>
</dbReference>
<dbReference type="Proteomes" id="UP000677082">
    <property type="component" value="Unassembled WGS sequence"/>
</dbReference>
<protein>
    <submittedName>
        <fullName evidence="1">Uncharacterized protein</fullName>
    </submittedName>
</protein>
<reference evidence="1 2" key="1">
    <citation type="submission" date="2021-03" db="EMBL/GenBank/DDBJ databases">
        <title>Whole genome shotgun sequence of Actinoplanes toevensis NBRC 105298.</title>
        <authorList>
            <person name="Komaki H."/>
            <person name="Tamura T."/>
        </authorList>
    </citation>
    <scope>NUCLEOTIDE SEQUENCE [LARGE SCALE GENOMIC DNA]</scope>
    <source>
        <strain evidence="1 2">NBRC 105298</strain>
    </source>
</reference>
<name>A0A919WAW5_9ACTN</name>
<sequence>MSLHTEHGTFCGRRHTEYHTGVNVRKDANLSSIERFAGRHIFAGINTSKTNCDDSANDTHHKE</sequence>
<dbReference type="AlphaFoldDB" id="A0A919WAW5"/>
<proteinExistence type="predicted"/>
<accession>A0A919WAW5</accession>
<evidence type="ECO:0000313" key="1">
    <source>
        <dbReference type="EMBL" id="GIM96851.1"/>
    </source>
</evidence>
<evidence type="ECO:0000313" key="2">
    <source>
        <dbReference type="Proteomes" id="UP000677082"/>
    </source>
</evidence>